<feature type="domain" description="UspA" evidence="1">
    <location>
        <begin position="21"/>
        <end position="133"/>
    </location>
</feature>
<dbReference type="EMBL" id="JAPDOD010000033">
    <property type="protein sequence ID" value="MDA0164349.1"/>
    <property type="molecule type" value="Genomic_DNA"/>
</dbReference>
<gene>
    <name evidence="2" type="ORF">OM076_29030</name>
</gene>
<dbReference type="Gene3D" id="3.40.50.620">
    <property type="entry name" value="HUPs"/>
    <property type="match status" value="1"/>
</dbReference>
<protein>
    <submittedName>
        <fullName evidence="2">Universal stress protein</fullName>
    </submittedName>
</protein>
<sequence length="139" mass="14875">MTATAMAAQPTEVLDELRPRRQLVLVDASPNTEITLAAAIAEARRHHATITLLAVVPDIVGDARRCATIQPGVPYPAHLQEAADTDAHQRLHDTVLRIPPDIPVVTAIRHGKPEPAIVAELAARDYDAVVLGAPLHSCN</sequence>
<evidence type="ECO:0000313" key="2">
    <source>
        <dbReference type="EMBL" id="MDA0164349.1"/>
    </source>
</evidence>
<proteinExistence type="predicted"/>
<organism evidence="2 3">
    <name type="scientific">Solirubrobacter ginsenosidimutans</name>
    <dbReference type="NCBI Taxonomy" id="490573"/>
    <lineage>
        <taxon>Bacteria</taxon>
        <taxon>Bacillati</taxon>
        <taxon>Actinomycetota</taxon>
        <taxon>Thermoleophilia</taxon>
        <taxon>Solirubrobacterales</taxon>
        <taxon>Solirubrobacteraceae</taxon>
        <taxon>Solirubrobacter</taxon>
    </lineage>
</organism>
<dbReference type="CDD" id="cd00293">
    <property type="entry name" value="USP-like"/>
    <property type="match status" value="1"/>
</dbReference>
<dbReference type="AlphaFoldDB" id="A0A9X3MWZ2"/>
<accession>A0A9X3MWZ2</accession>
<dbReference type="SUPFAM" id="SSF52402">
    <property type="entry name" value="Adenine nucleotide alpha hydrolases-like"/>
    <property type="match status" value="1"/>
</dbReference>
<dbReference type="Pfam" id="PF00582">
    <property type="entry name" value="Usp"/>
    <property type="match status" value="1"/>
</dbReference>
<evidence type="ECO:0000313" key="3">
    <source>
        <dbReference type="Proteomes" id="UP001149140"/>
    </source>
</evidence>
<dbReference type="Proteomes" id="UP001149140">
    <property type="component" value="Unassembled WGS sequence"/>
</dbReference>
<dbReference type="RefSeq" id="WP_270043604.1">
    <property type="nucleotide sequence ID" value="NZ_JAPDOD010000033.1"/>
</dbReference>
<dbReference type="InterPro" id="IPR006016">
    <property type="entry name" value="UspA"/>
</dbReference>
<evidence type="ECO:0000259" key="1">
    <source>
        <dbReference type="Pfam" id="PF00582"/>
    </source>
</evidence>
<dbReference type="InterPro" id="IPR014729">
    <property type="entry name" value="Rossmann-like_a/b/a_fold"/>
</dbReference>
<reference evidence="2" key="1">
    <citation type="submission" date="2022-10" db="EMBL/GenBank/DDBJ databases">
        <title>The WGS of Solirubrobacter ginsenosidimutans DSM 21036.</title>
        <authorList>
            <person name="Jiang Z."/>
        </authorList>
    </citation>
    <scope>NUCLEOTIDE SEQUENCE</scope>
    <source>
        <strain evidence="2">DSM 21036</strain>
    </source>
</reference>
<name>A0A9X3MWZ2_9ACTN</name>
<comment type="caution">
    <text evidence="2">The sequence shown here is derived from an EMBL/GenBank/DDBJ whole genome shotgun (WGS) entry which is preliminary data.</text>
</comment>
<keyword evidence="3" id="KW-1185">Reference proteome</keyword>